<name>A0A170PJY1_9CHLR</name>
<gene>
    <name evidence="1" type="ORF">CFX0092_B0579</name>
</gene>
<dbReference type="AlphaFoldDB" id="A0A170PJY1"/>
<dbReference type="OrthoDB" id="1100724at2"/>
<reference evidence="1" key="1">
    <citation type="submission" date="2016-01" db="EMBL/GenBank/DDBJ databases">
        <authorList>
            <person name="Mcilroy J.S."/>
            <person name="Karst M S."/>
            <person name="Albertsen M."/>
        </authorList>
    </citation>
    <scope>NUCLEOTIDE SEQUENCE</scope>
    <source>
        <strain evidence="1">Cfx-K</strain>
    </source>
</reference>
<dbReference type="RefSeq" id="WP_095045431.1">
    <property type="nucleotide sequence ID" value="NZ_LN890656.1"/>
</dbReference>
<dbReference type="SUPFAM" id="SSF110849">
    <property type="entry name" value="ParB/Sulfiredoxin"/>
    <property type="match status" value="1"/>
</dbReference>
<dbReference type="Gene3D" id="3.40.50.12370">
    <property type="match status" value="1"/>
</dbReference>
<evidence type="ECO:0000313" key="2">
    <source>
        <dbReference type="Proteomes" id="UP000215027"/>
    </source>
</evidence>
<accession>A0A170PJY1</accession>
<organism evidence="1 2">
    <name type="scientific">Candidatus Promineifilum breve</name>
    <dbReference type="NCBI Taxonomy" id="1806508"/>
    <lineage>
        <taxon>Bacteria</taxon>
        <taxon>Bacillati</taxon>
        <taxon>Chloroflexota</taxon>
        <taxon>Ardenticatenia</taxon>
        <taxon>Candidatus Promineifilales</taxon>
        <taxon>Candidatus Promineifilaceae</taxon>
        <taxon>Candidatus Promineifilum</taxon>
    </lineage>
</organism>
<dbReference type="KEGG" id="pbf:CFX0092_B0579"/>
<sequence>MNAGTEYRRALVSNQFHRARRRAALEALLARVSGRPADLLSFAEVIDKLGVSGQSSLGVQQIPIDAIIGSVGRYQDFSRTFLPRLENDEDRWVRVGAAAESIAQLPPIEVYKVGDSYFVLDGNHRVSIARQQKLRFLDAAVVEVRTRAPLPPGANPESLIIAAEHAAFLAHTRLDHTRPAADLQVSVAGQYRHLESHIEAYRFVLESGEARDIPLDEAAGRWYDDLYLPLVQAIREQGILRYFPGRSETDFFIWLARHRAELQNELGTTIPPAVAVSRLAERVRETAEVPPPLATRLRRLTRLTAPENAGRLPARTWAQERTLDRYSDHLFSNMLFPVRIDEAGGRYAPPAESVARLLALSRAEGATLCLLCLLDHPPTPGESAAIDALRQTIAGRPAPCELLIRIGDPDHWTKEVGLLHDLIVVDTAMAGDALPVILRGLARPLLVLGDAPVELPRRALLVHDTRRPLDEAIFIAAYLAERWGVALTVLPLSNGRNTHEIAAHISDYLALHEVAAAFLDPIRPDARAVDRIIATGLGGGYDLLIMTGPARGQRTNYNQQLTAMNGAILQRWPHAALIAT</sequence>
<proteinExistence type="predicted"/>
<dbReference type="EMBL" id="LN890656">
    <property type="protein sequence ID" value="CUS06113.1"/>
    <property type="molecule type" value="Genomic_DNA"/>
</dbReference>
<evidence type="ECO:0000313" key="1">
    <source>
        <dbReference type="EMBL" id="CUS06113.1"/>
    </source>
</evidence>
<dbReference type="InterPro" id="IPR036086">
    <property type="entry name" value="ParB/Sulfiredoxin_sf"/>
</dbReference>
<protein>
    <submittedName>
        <fullName evidence="1">UspA domain protein</fullName>
    </submittedName>
</protein>
<dbReference type="Proteomes" id="UP000215027">
    <property type="component" value="Chromosome II"/>
</dbReference>
<keyword evidence="2" id="KW-1185">Reference proteome</keyword>